<dbReference type="Proteomes" id="UP001501842">
    <property type="component" value="Unassembled WGS sequence"/>
</dbReference>
<reference evidence="1 2" key="1">
    <citation type="journal article" date="2019" name="Int. J. Syst. Evol. Microbiol.">
        <title>The Global Catalogue of Microorganisms (GCM) 10K type strain sequencing project: providing services to taxonomists for standard genome sequencing and annotation.</title>
        <authorList>
            <consortium name="The Broad Institute Genomics Platform"/>
            <consortium name="The Broad Institute Genome Sequencing Center for Infectious Disease"/>
            <person name="Wu L."/>
            <person name="Ma J."/>
        </authorList>
    </citation>
    <scope>NUCLEOTIDE SEQUENCE [LARGE SCALE GENOMIC DNA]</scope>
    <source>
        <strain evidence="1 2">JCM 8201</strain>
    </source>
</reference>
<comment type="caution">
    <text evidence="1">The sequence shown here is derived from an EMBL/GenBank/DDBJ whole genome shotgun (WGS) entry which is preliminary data.</text>
</comment>
<accession>A0ABN3UQH3</accession>
<keyword evidence="2" id="KW-1185">Reference proteome</keyword>
<evidence type="ECO:0000313" key="2">
    <source>
        <dbReference type="Proteomes" id="UP001501842"/>
    </source>
</evidence>
<organism evidence="1 2">
    <name type="scientific">Actinocorallia aurantiaca</name>
    <dbReference type="NCBI Taxonomy" id="46204"/>
    <lineage>
        <taxon>Bacteria</taxon>
        <taxon>Bacillati</taxon>
        <taxon>Actinomycetota</taxon>
        <taxon>Actinomycetes</taxon>
        <taxon>Streptosporangiales</taxon>
        <taxon>Thermomonosporaceae</taxon>
        <taxon>Actinocorallia</taxon>
    </lineage>
</organism>
<name>A0ABN3UQH3_9ACTN</name>
<sequence length="67" mass="7565">MSGRPESERSDWSDLDLLTREEAAARVLSEIEDVRSRLDAETRPEARAALEERLGVLQAWTRGPSAR</sequence>
<proteinExistence type="predicted"/>
<dbReference type="EMBL" id="BAAATZ010000034">
    <property type="protein sequence ID" value="GAA2737276.1"/>
    <property type="molecule type" value="Genomic_DNA"/>
</dbReference>
<evidence type="ECO:0000313" key="1">
    <source>
        <dbReference type="EMBL" id="GAA2737276.1"/>
    </source>
</evidence>
<dbReference type="RefSeq" id="WP_344456819.1">
    <property type="nucleotide sequence ID" value="NZ_BAAATZ010000034.1"/>
</dbReference>
<protein>
    <submittedName>
        <fullName evidence="1">Uncharacterized protein</fullName>
    </submittedName>
</protein>
<gene>
    <name evidence="1" type="ORF">GCM10010439_66660</name>
</gene>